<dbReference type="Proteomes" id="UP001158576">
    <property type="component" value="Chromosome XSR"/>
</dbReference>
<evidence type="ECO:0000256" key="6">
    <source>
        <dbReference type="SAM" id="MobiDB-lite"/>
    </source>
</evidence>
<reference evidence="7 8" key="1">
    <citation type="submission" date="2021-04" db="EMBL/GenBank/DDBJ databases">
        <authorList>
            <person name="Bliznina A."/>
        </authorList>
    </citation>
    <scope>NUCLEOTIDE SEQUENCE [LARGE SCALE GENOMIC DNA]</scope>
</reference>
<comment type="subcellular location">
    <subcellularLocation>
        <location evidence="1">Membrane</location>
        <topology evidence="1">Multi-pass membrane protein</topology>
    </subcellularLocation>
</comment>
<keyword evidence="8" id="KW-1185">Reference proteome</keyword>
<dbReference type="InterPro" id="IPR037272">
    <property type="entry name" value="SNS_sf"/>
</dbReference>
<keyword evidence="5" id="KW-0472">Membrane</keyword>
<evidence type="ECO:0000256" key="3">
    <source>
        <dbReference type="ARBA" id="ARBA00022692"/>
    </source>
</evidence>
<name>A0ABN7SIC5_OIKDI</name>
<gene>
    <name evidence="7" type="ORF">OKIOD_LOCUS6724</name>
</gene>
<evidence type="ECO:0000313" key="8">
    <source>
        <dbReference type="Proteomes" id="UP001158576"/>
    </source>
</evidence>
<dbReference type="SUPFAM" id="SSF161070">
    <property type="entry name" value="SNF-like"/>
    <property type="match status" value="1"/>
</dbReference>
<proteinExistence type="predicted"/>
<dbReference type="InterPro" id="IPR000175">
    <property type="entry name" value="Na/ntran_symport"/>
</dbReference>
<keyword evidence="4" id="KW-1133">Transmembrane helix</keyword>
<sequence length="103" mass="11556">MENERISEPADAVIARESDQADNGQEVPPVDTVNQQPKKPKEFSSELSAILTTLGAAVGTGNIWRFPRILARNTTDGGGLLFVLRKRFHSTYRNTRGEYFELY</sequence>
<organism evidence="7 8">
    <name type="scientific">Oikopleura dioica</name>
    <name type="common">Tunicate</name>
    <dbReference type="NCBI Taxonomy" id="34765"/>
    <lineage>
        <taxon>Eukaryota</taxon>
        <taxon>Metazoa</taxon>
        <taxon>Chordata</taxon>
        <taxon>Tunicata</taxon>
        <taxon>Appendicularia</taxon>
        <taxon>Copelata</taxon>
        <taxon>Oikopleuridae</taxon>
        <taxon>Oikopleura</taxon>
    </lineage>
</organism>
<accession>A0ABN7SIC5</accession>
<evidence type="ECO:0000256" key="1">
    <source>
        <dbReference type="ARBA" id="ARBA00004141"/>
    </source>
</evidence>
<feature type="region of interest" description="Disordered" evidence="6">
    <location>
        <begin position="1"/>
        <end position="42"/>
    </location>
</feature>
<dbReference type="PROSITE" id="PS50267">
    <property type="entry name" value="NA_NEUROTRAN_SYMP_3"/>
    <property type="match status" value="1"/>
</dbReference>
<dbReference type="EMBL" id="OU015569">
    <property type="protein sequence ID" value="CAG5097642.1"/>
    <property type="molecule type" value="Genomic_DNA"/>
</dbReference>
<keyword evidence="2" id="KW-0813">Transport</keyword>
<keyword evidence="3" id="KW-0812">Transmembrane</keyword>
<evidence type="ECO:0000313" key="7">
    <source>
        <dbReference type="EMBL" id="CAG5097642.1"/>
    </source>
</evidence>
<feature type="compositionally biased region" description="Basic and acidic residues" evidence="6">
    <location>
        <begin position="1"/>
        <end position="19"/>
    </location>
</feature>
<evidence type="ECO:0000256" key="2">
    <source>
        <dbReference type="ARBA" id="ARBA00022448"/>
    </source>
</evidence>
<evidence type="ECO:0000256" key="5">
    <source>
        <dbReference type="ARBA" id="ARBA00023136"/>
    </source>
</evidence>
<protein>
    <submittedName>
        <fullName evidence="7">Oidioi.mRNA.OKI2018_I69.XSR.g15166.t1.cds</fullName>
    </submittedName>
</protein>
<evidence type="ECO:0000256" key="4">
    <source>
        <dbReference type="ARBA" id="ARBA00022989"/>
    </source>
</evidence>